<accession>A0A7Y9JZ15</accession>
<proteinExistence type="predicted"/>
<protein>
    <submittedName>
        <fullName evidence="1">Uncharacterized protein</fullName>
    </submittedName>
</protein>
<dbReference type="RefSeq" id="WP_179506974.1">
    <property type="nucleotide sequence ID" value="NZ_JACCBY010000001.1"/>
</dbReference>
<keyword evidence="2" id="KW-1185">Reference proteome</keyword>
<dbReference type="Proteomes" id="UP000517753">
    <property type="component" value="Unassembled WGS sequence"/>
</dbReference>
<dbReference type="AlphaFoldDB" id="A0A7Y9JZ15"/>
<dbReference type="EMBL" id="JACCBY010000001">
    <property type="protein sequence ID" value="NYD88368.1"/>
    <property type="molecule type" value="Genomic_DNA"/>
</dbReference>
<gene>
    <name evidence="1" type="ORF">HD841_000137</name>
</gene>
<comment type="caution">
    <text evidence="1">The sequence shown here is derived from an EMBL/GenBank/DDBJ whole genome shotgun (WGS) entry which is preliminary data.</text>
</comment>
<evidence type="ECO:0000313" key="1">
    <source>
        <dbReference type="EMBL" id="NYD88368.1"/>
    </source>
</evidence>
<sequence length="57" mass="5802">MNTHEWYGGVRYAGGKMAKASGDARDRCDCQADGGVHQVVAAAGGCALAGLIHGQRG</sequence>
<name>A0A7Y9JZ15_9SPHN</name>
<reference evidence="1 2" key="2">
    <citation type="submission" date="2020-08" db="EMBL/GenBank/DDBJ databases">
        <title>The Agave Microbiome: Exploring the role of microbial communities in plant adaptations to desert environments.</title>
        <authorList>
            <person name="Partida-Martinez L.P."/>
        </authorList>
    </citation>
    <scope>NUCLEOTIDE SEQUENCE [LARGE SCALE GENOMIC DNA]</scope>
    <source>
        <strain evidence="1 2">AS2.3</strain>
    </source>
</reference>
<reference evidence="1 2" key="1">
    <citation type="submission" date="2020-07" db="EMBL/GenBank/DDBJ databases">
        <authorList>
            <person name="Partida-Martinez L."/>
            <person name="Huntemann M."/>
            <person name="Clum A."/>
            <person name="Wang J."/>
            <person name="Palaniappan K."/>
            <person name="Ritter S."/>
            <person name="Chen I.-M."/>
            <person name="Stamatis D."/>
            <person name="Reddy T."/>
            <person name="O'Malley R."/>
            <person name="Daum C."/>
            <person name="Shapiro N."/>
            <person name="Ivanova N."/>
            <person name="Kyrpides N."/>
            <person name="Woyke T."/>
        </authorList>
    </citation>
    <scope>NUCLEOTIDE SEQUENCE [LARGE SCALE GENOMIC DNA]</scope>
    <source>
        <strain evidence="1 2">AS2.3</strain>
    </source>
</reference>
<evidence type="ECO:0000313" key="2">
    <source>
        <dbReference type="Proteomes" id="UP000517753"/>
    </source>
</evidence>
<organism evidence="1 2">
    <name type="scientific">Sphingomonas melonis</name>
    <dbReference type="NCBI Taxonomy" id="152682"/>
    <lineage>
        <taxon>Bacteria</taxon>
        <taxon>Pseudomonadati</taxon>
        <taxon>Pseudomonadota</taxon>
        <taxon>Alphaproteobacteria</taxon>
        <taxon>Sphingomonadales</taxon>
        <taxon>Sphingomonadaceae</taxon>
        <taxon>Sphingomonas</taxon>
    </lineage>
</organism>